<dbReference type="Proteomes" id="UP000317940">
    <property type="component" value="Unassembled WGS sequence"/>
</dbReference>
<gene>
    <name evidence="2" type="ORF">FHX73_18171</name>
</gene>
<accession>A0A561SAA3</accession>
<protein>
    <submittedName>
        <fullName evidence="2">Uncharacterized protein</fullName>
    </submittedName>
</protein>
<sequence>MMSDTPQDPLVVASADLDGPTPVPSSGSLFQDDQFPLDTRTEVPDGYPPLRFPHFNPREVGTIFFGKADAPEWHRGHRRYGKDVYPGQEAFPYKFRKGRSFSAARRSTEPGELRLTIPDVERLAHVLAYNQVIDGVALVNAVNVCISIARTYGVNPRPARPSHHS</sequence>
<evidence type="ECO:0000256" key="1">
    <source>
        <dbReference type="SAM" id="MobiDB-lite"/>
    </source>
</evidence>
<evidence type="ECO:0000313" key="3">
    <source>
        <dbReference type="Proteomes" id="UP000317940"/>
    </source>
</evidence>
<name>A0A561SAA3_9ACTN</name>
<organism evidence="2 3">
    <name type="scientific">Kitasatospora viridis</name>
    <dbReference type="NCBI Taxonomy" id="281105"/>
    <lineage>
        <taxon>Bacteria</taxon>
        <taxon>Bacillati</taxon>
        <taxon>Actinomycetota</taxon>
        <taxon>Actinomycetes</taxon>
        <taxon>Kitasatosporales</taxon>
        <taxon>Streptomycetaceae</taxon>
        <taxon>Kitasatospora</taxon>
    </lineage>
</organism>
<dbReference type="AlphaFoldDB" id="A0A561SAA3"/>
<keyword evidence="3" id="KW-1185">Reference proteome</keyword>
<comment type="caution">
    <text evidence="2">The sequence shown here is derived from an EMBL/GenBank/DDBJ whole genome shotgun (WGS) entry which is preliminary data.</text>
</comment>
<dbReference type="EMBL" id="VIWT01000008">
    <property type="protein sequence ID" value="TWF71800.1"/>
    <property type="molecule type" value="Genomic_DNA"/>
</dbReference>
<evidence type="ECO:0000313" key="2">
    <source>
        <dbReference type="EMBL" id="TWF71800.1"/>
    </source>
</evidence>
<feature type="region of interest" description="Disordered" evidence="1">
    <location>
        <begin position="1"/>
        <end position="33"/>
    </location>
</feature>
<reference evidence="2 3" key="1">
    <citation type="submission" date="2019-06" db="EMBL/GenBank/DDBJ databases">
        <title>Sequencing the genomes of 1000 actinobacteria strains.</title>
        <authorList>
            <person name="Klenk H.-P."/>
        </authorList>
    </citation>
    <scope>NUCLEOTIDE SEQUENCE [LARGE SCALE GENOMIC DNA]</scope>
    <source>
        <strain evidence="2 3">DSM 44826</strain>
    </source>
</reference>
<proteinExistence type="predicted"/>